<sequence length="583" mass="66379">MTGFLESFRFGRKRPNLGHGEQAPTSQRGEDDSFDRSAYEAFTDSTPFTKEPFLISEMNNLPSIFPDSNGEPGDVWVDESREIPETQKGTTAWTRNTGASNFTIQDDYVTFTRDPRRCSQATQDRANALRIKADLFYRGAVRHGRERNERFLALRKELESESLSEERKSRKRSQLGNQENQFLRLRRTNLRPEHFTILKVIGRGAYGQVCMVQKRDTGKIYAMKTIPKYRMKNADLAHAKAERDVMADAKSPWLVGLCFSFQDASKLYLIMEFLQGGDMMTLLMKYDTFTEDITRFYMAELVSAIEAVHNMGYIHRDIKPDNVLLDSNGHIKLSDFGLATGFRKGHSAQYYSTTLAGRGSLQNTNGTSGRTRNSLIVDKIHLELSDRKSLNTWRQSQRLRAHSTVGTPDYIAPEVLNQSGYGKECDWWSLGAIMYECLIGWPPFWSNIEGETAVKIQNWQNTFSFPENVDLSEEAKSLVLSLLTSAEYRLGSLGAQEIKAHPFFNGIDWEKLKTFDAPFRPQLASITDTSCFPDEDEIISQEYIGHYGDSPRALLAARQGREQDTPFMGYTYHKFGDVVIPDA</sequence>
<dbReference type="GO" id="GO:0005737">
    <property type="term" value="C:cytoplasm"/>
    <property type="evidence" value="ECO:0007669"/>
    <property type="project" value="TreeGrafter"/>
</dbReference>
<dbReference type="Proteomes" id="UP000277580">
    <property type="component" value="Unassembled WGS sequence"/>
</dbReference>
<dbReference type="EC" id="2.7.11.1" evidence="1"/>
<name>A0A3N4L093_9PEZI</name>
<keyword evidence="4" id="KW-0808">Transferase</keyword>
<evidence type="ECO:0000256" key="9">
    <source>
        <dbReference type="ARBA" id="ARBA00047899"/>
    </source>
</evidence>
<dbReference type="PROSITE" id="PS51285">
    <property type="entry name" value="AGC_KINASE_CTER"/>
    <property type="match status" value="1"/>
</dbReference>
<feature type="binding site" evidence="11">
    <location>
        <position position="224"/>
    </location>
    <ligand>
        <name>ATP</name>
        <dbReference type="ChEBI" id="CHEBI:30616"/>
    </ligand>
</feature>
<gene>
    <name evidence="15" type="ORF">P167DRAFT_603726</name>
</gene>
<feature type="domain" description="Protein kinase" evidence="13">
    <location>
        <begin position="195"/>
        <end position="504"/>
    </location>
</feature>
<evidence type="ECO:0000256" key="12">
    <source>
        <dbReference type="SAM" id="MobiDB-lite"/>
    </source>
</evidence>
<dbReference type="PANTHER" id="PTHR22988">
    <property type="entry name" value="MYOTONIC DYSTROPHY S/T KINASE-RELATED"/>
    <property type="match status" value="1"/>
</dbReference>
<dbReference type="Pfam" id="PF00069">
    <property type="entry name" value="Pkinase"/>
    <property type="match status" value="2"/>
</dbReference>
<dbReference type="Gene3D" id="1.10.510.10">
    <property type="entry name" value="Transferase(Phosphotransferase) domain 1"/>
    <property type="match status" value="2"/>
</dbReference>
<organism evidence="15 16">
    <name type="scientific">Morchella conica CCBAS932</name>
    <dbReference type="NCBI Taxonomy" id="1392247"/>
    <lineage>
        <taxon>Eukaryota</taxon>
        <taxon>Fungi</taxon>
        <taxon>Dikarya</taxon>
        <taxon>Ascomycota</taxon>
        <taxon>Pezizomycotina</taxon>
        <taxon>Pezizomycetes</taxon>
        <taxon>Pezizales</taxon>
        <taxon>Morchellaceae</taxon>
        <taxon>Morchella</taxon>
    </lineage>
</organism>
<keyword evidence="3" id="KW-0597">Phosphoprotein</keyword>
<evidence type="ECO:0000256" key="2">
    <source>
        <dbReference type="ARBA" id="ARBA00022527"/>
    </source>
</evidence>
<evidence type="ECO:0000256" key="11">
    <source>
        <dbReference type="PROSITE-ProRule" id="PRU10141"/>
    </source>
</evidence>
<dbReference type="PROSITE" id="PS50011">
    <property type="entry name" value="PROTEIN_KINASE_DOM"/>
    <property type="match status" value="1"/>
</dbReference>
<keyword evidence="6 15" id="KW-0418">Kinase</keyword>
<dbReference type="SUPFAM" id="SSF56112">
    <property type="entry name" value="Protein kinase-like (PK-like)"/>
    <property type="match status" value="1"/>
</dbReference>
<dbReference type="GO" id="GO:0005524">
    <property type="term" value="F:ATP binding"/>
    <property type="evidence" value="ECO:0007669"/>
    <property type="project" value="UniProtKB-UniRule"/>
</dbReference>
<dbReference type="InterPro" id="IPR011009">
    <property type="entry name" value="Kinase-like_dom_sf"/>
</dbReference>
<evidence type="ECO:0000256" key="8">
    <source>
        <dbReference type="ARBA" id="ARBA00038271"/>
    </source>
</evidence>
<keyword evidence="2" id="KW-0723">Serine/threonine-protein kinase</keyword>
<proteinExistence type="inferred from homology"/>
<evidence type="ECO:0000313" key="15">
    <source>
        <dbReference type="EMBL" id="RPB15079.1"/>
    </source>
</evidence>
<evidence type="ECO:0000313" key="16">
    <source>
        <dbReference type="Proteomes" id="UP000277580"/>
    </source>
</evidence>
<feature type="region of interest" description="Disordered" evidence="12">
    <location>
        <begin position="11"/>
        <end position="33"/>
    </location>
</feature>
<dbReference type="STRING" id="1392247.A0A3N4L093"/>
<dbReference type="SMART" id="SM00220">
    <property type="entry name" value="S_TKc"/>
    <property type="match status" value="1"/>
</dbReference>
<evidence type="ECO:0000256" key="4">
    <source>
        <dbReference type="ARBA" id="ARBA00022679"/>
    </source>
</evidence>
<accession>A0A3N4L093</accession>
<dbReference type="InterPro" id="IPR017441">
    <property type="entry name" value="Protein_kinase_ATP_BS"/>
</dbReference>
<evidence type="ECO:0000256" key="7">
    <source>
        <dbReference type="ARBA" id="ARBA00022840"/>
    </source>
</evidence>
<reference evidence="15 16" key="1">
    <citation type="journal article" date="2018" name="Nat. Ecol. Evol.">
        <title>Pezizomycetes genomes reveal the molecular basis of ectomycorrhizal truffle lifestyle.</title>
        <authorList>
            <person name="Murat C."/>
            <person name="Payen T."/>
            <person name="Noel B."/>
            <person name="Kuo A."/>
            <person name="Morin E."/>
            <person name="Chen J."/>
            <person name="Kohler A."/>
            <person name="Krizsan K."/>
            <person name="Balestrini R."/>
            <person name="Da Silva C."/>
            <person name="Montanini B."/>
            <person name="Hainaut M."/>
            <person name="Levati E."/>
            <person name="Barry K.W."/>
            <person name="Belfiori B."/>
            <person name="Cichocki N."/>
            <person name="Clum A."/>
            <person name="Dockter R.B."/>
            <person name="Fauchery L."/>
            <person name="Guy J."/>
            <person name="Iotti M."/>
            <person name="Le Tacon F."/>
            <person name="Lindquist E.A."/>
            <person name="Lipzen A."/>
            <person name="Malagnac F."/>
            <person name="Mello A."/>
            <person name="Molinier V."/>
            <person name="Miyauchi S."/>
            <person name="Poulain J."/>
            <person name="Riccioni C."/>
            <person name="Rubini A."/>
            <person name="Sitrit Y."/>
            <person name="Splivallo R."/>
            <person name="Traeger S."/>
            <person name="Wang M."/>
            <person name="Zifcakova L."/>
            <person name="Wipf D."/>
            <person name="Zambonelli A."/>
            <person name="Paolocci F."/>
            <person name="Nowrousian M."/>
            <person name="Ottonello S."/>
            <person name="Baldrian P."/>
            <person name="Spatafora J.W."/>
            <person name="Henrissat B."/>
            <person name="Nagy L.G."/>
            <person name="Aury J.M."/>
            <person name="Wincker P."/>
            <person name="Grigoriev I.V."/>
            <person name="Bonfante P."/>
            <person name="Martin F.M."/>
        </authorList>
    </citation>
    <scope>NUCLEOTIDE SEQUENCE [LARGE SCALE GENOMIC DNA]</scope>
    <source>
        <strain evidence="15 16">CCBAS932</strain>
    </source>
</reference>
<comment type="similarity">
    <text evidence="8">Belongs to the protein kinase superfamily. STE Ser/Thr protein kinase family. COT1 subfamily.</text>
</comment>
<dbReference type="SMART" id="SM00133">
    <property type="entry name" value="S_TK_X"/>
    <property type="match status" value="1"/>
</dbReference>
<dbReference type="PANTHER" id="PTHR22988:SF71">
    <property type="entry name" value="CITRON RHO-INTERACTING KINASE"/>
    <property type="match status" value="1"/>
</dbReference>
<dbReference type="GO" id="GO:0031032">
    <property type="term" value="P:actomyosin structure organization"/>
    <property type="evidence" value="ECO:0007669"/>
    <property type="project" value="TreeGrafter"/>
</dbReference>
<dbReference type="PROSITE" id="PS00108">
    <property type="entry name" value="PROTEIN_KINASE_ST"/>
    <property type="match status" value="1"/>
</dbReference>
<evidence type="ECO:0000256" key="5">
    <source>
        <dbReference type="ARBA" id="ARBA00022741"/>
    </source>
</evidence>
<dbReference type="InterPro" id="IPR008271">
    <property type="entry name" value="Ser/Thr_kinase_AS"/>
</dbReference>
<evidence type="ECO:0000256" key="10">
    <source>
        <dbReference type="ARBA" id="ARBA00048679"/>
    </source>
</evidence>
<dbReference type="OrthoDB" id="3638488at2759"/>
<keyword evidence="16" id="KW-1185">Reference proteome</keyword>
<evidence type="ECO:0000259" key="13">
    <source>
        <dbReference type="PROSITE" id="PS50011"/>
    </source>
</evidence>
<keyword evidence="7 11" id="KW-0067">ATP-binding</keyword>
<evidence type="ECO:0000259" key="14">
    <source>
        <dbReference type="PROSITE" id="PS51285"/>
    </source>
</evidence>
<comment type="catalytic activity">
    <reaction evidence="9">
        <text>L-threonyl-[protein] + ATP = O-phospho-L-threonyl-[protein] + ADP + H(+)</text>
        <dbReference type="Rhea" id="RHEA:46608"/>
        <dbReference type="Rhea" id="RHEA-COMP:11060"/>
        <dbReference type="Rhea" id="RHEA-COMP:11605"/>
        <dbReference type="ChEBI" id="CHEBI:15378"/>
        <dbReference type="ChEBI" id="CHEBI:30013"/>
        <dbReference type="ChEBI" id="CHEBI:30616"/>
        <dbReference type="ChEBI" id="CHEBI:61977"/>
        <dbReference type="ChEBI" id="CHEBI:456216"/>
        <dbReference type="EC" id="2.7.11.1"/>
    </reaction>
</comment>
<dbReference type="InterPro" id="IPR000961">
    <property type="entry name" value="AGC-kinase_C"/>
</dbReference>
<evidence type="ECO:0000256" key="1">
    <source>
        <dbReference type="ARBA" id="ARBA00012513"/>
    </source>
</evidence>
<dbReference type="Gene3D" id="3.30.200.20">
    <property type="entry name" value="Phosphorylase Kinase, domain 1"/>
    <property type="match status" value="2"/>
</dbReference>
<keyword evidence="5 11" id="KW-0547">Nucleotide-binding</keyword>
<dbReference type="EMBL" id="ML119115">
    <property type="protein sequence ID" value="RPB15079.1"/>
    <property type="molecule type" value="Genomic_DNA"/>
</dbReference>
<dbReference type="PROSITE" id="PS00107">
    <property type="entry name" value="PROTEIN_KINASE_ATP"/>
    <property type="match status" value="1"/>
</dbReference>
<dbReference type="GO" id="GO:0004674">
    <property type="term" value="F:protein serine/threonine kinase activity"/>
    <property type="evidence" value="ECO:0007669"/>
    <property type="project" value="UniProtKB-KW"/>
</dbReference>
<evidence type="ECO:0000256" key="3">
    <source>
        <dbReference type="ARBA" id="ARBA00022553"/>
    </source>
</evidence>
<comment type="catalytic activity">
    <reaction evidence="10">
        <text>L-seryl-[protein] + ATP = O-phospho-L-seryl-[protein] + ADP + H(+)</text>
        <dbReference type="Rhea" id="RHEA:17989"/>
        <dbReference type="Rhea" id="RHEA-COMP:9863"/>
        <dbReference type="Rhea" id="RHEA-COMP:11604"/>
        <dbReference type="ChEBI" id="CHEBI:15378"/>
        <dbReference type="ChEBI" id="CHEBI:29999"/>
        <dbReference type="ChEBI" id="CHEBI:30616"/>
        <dbReference type="ChEBI" id="CHEBI:83421"/>
        <dbReference type="ChEBI" id="CHEBI:456216"/>
        <dbReference type="EC" id="2.7.11.1"/>
    </reaction>
</comment>
<dbReference type="InterPro" id="IPR050839">
    <property type="entry name" value="Rho-assoc_Ser/Thr_Kinase"/>
</dbReference>
<evidence type="ECO:0000256" key="6">
    <source>
        <dbReference type="ARBA" id="ARBA00022777"/>
    </source>
</evidence>
<dbReference type="FunFam" id="3.30.200.20:FF:000192">
    <property type="entry name" value="Serine/threonine-protein kinase cot-1"/>
    <property type="match status" value="1"/>
</dbReference>
<dbReference type="InParanoid" id="A0A3N4L093"/>
<dbReference type="AlphaFoldDB" id="A0A3N4L093"/>
<protein>
    <recommendedName>
        <fullName evidence="1">non-specific serine/threonine protein kinase</fullName>
        <ecNumber evidence="1">2.7.11.1</ecNumber>
    </recommendedName>
</protein>
<dbReference type="InterPro" id="IPR000719">
    <property type="entry name" value="Prot_kinase_dom"/>
</dbReference>
<dbReference type="GO" id="GO:0005856">
    <property type="term" value="C:cytoskeleton"/>
    <property type="evidence" value="ECO:0007669"/>
    <property type="project" value="TreeGrafter"/>
</dbReference>
<feature type="domain" description="AGC-kinase C-terminal" evidence="14">
    <location>
        <begin position="505"/>
        <end position="582"/>
    </location>
</feature>